<protein>
    <recommendedName>
        <fullName evidence="3">Lipoprotein</fullName>
    </recommendedName>
</protein>
<dbReference type="RefSeq" id="WP_065987238.1">
    <property type="nucleotide sequence ID" value="NZ_MDEN01000054.1"/>
</dbReference>
<evidence type="ECO:0000313" key="2">
    <source>
        <dbReference type="Proteomes" id="UP000095143"/>
    </source>
</evidence>
<dbReference type="Proteomes" id="UP000095143">
    <property type="component" value="Unassembled WGS sequence"/>
</dbReference>
<dbReference type="AlphaFoldDB" id="A0A1C2ECI5"/>
<sequence>MRLLHKLATLALFTLIITGCTNQKFKPEYRSQIHTVKILPVVWSTKDITYMGREQAWGAALGAGAGVAVGAATNASHLATAAMSGAGFAAGYKAGDLASMSTVEAIIYNLNTANIDLGGMVKQRFEEQLSRTGRFKVVGEHDPADAEILLTVNNWGFALTQGFSSVVYPTITVTGSMKRGDQLIWQRTEYISAFNGGNTFGYEPKRYRTEPELLRTALDGISKIVDEAIVKDLNL</sequence>
<reference evidence="1 2" key="1">
    <citation type="submission" date="2016-08" db="EMBL/GenBank/DDBJ databases">
        <title>Whole genome sequence of Pseudomonas graminis strain UASWS1507, a potential biological control agent for agriculture.</title>
        <authorList>
            <person name="Crovadore J."/>
            <person name="Calmin G."/>
            <person name="Chablais R."/>
            <person name="Cochard B."/>
            <person name="Lefort F."/>
        </authorList>
    </citation>
    <scope>NUCLEOTIDE SEQUENCE [LARGE SCALE GENOMIC DNA]</scope>
    <source>
        <strain evidence="1 2">UASWS1507</strain>
    </source>
</reference>
<dbReference type="EMBL" id="MDEN01000054">
    <property type="protein sequence ID" value="OCX24551.1"/>
    <property type="molecule type" value="Genomic_DNA"/>
</dbReference>
<dbReference type="PROSITE" id="PS51257">
    <property type="entry name" value="PROKAR_LIPOPROTEIN"/>
    <property type="match status" value="1"/>
</dbReference>
<comment type="caution">
    <text evidence="1">The sequence shown here is derived from an EMBL/GenBank/DDBJ whole genome shotgun (WGS) entry which is preliminary data.</text>
</comment>
<proteinExistence type="predicted"/>
<dbReference type="OrthoDB" id="9182211at2"/>
<evidence type="ECO:0008006" key="3">
    <source>
        <dbReference type="Google" id="ProtNLM"/>
    </source>
</evidence>
<gene>
    <name evidence="1" type="ORF">BBI10_04780</name>
</gene>
<name>A0A1C2ECI5_9PSED</name>
<accession>A0A1C2ECI5</accession>
<evidence type="ECO:0000313" key="1">
    <source>
        <dbReference type="EMBL" id="OCX24551.1"/>
    </source>
</evidence>
<organism evidence="1 2">
    <name type="scientific">Pseudomonas graminis</name>
    <dbReference type="NCBI Taxonomy" id="158627"/>
    <lineage>
        <taxon>Bacteria</taxon>
        <taxon>Pseudomonadati</taxon>
        <taxon>Pseudomonadota</taxon>
        <taxon>Gammaproteobacteria</taxon>
        <taxon>Pseudomonadales</taxon>
        <taxon>Pseudomonadaceae</taxon>
        <taxon>Pseudomonas</taxon>
    </lineage>
</organism>